<organism evidence="2 3">
    <name type="scientific">Winogradskyella luteola</name>
    <dbReference type="NCBI Taxonomy" id="2828330"/>
    <lineage>
        <taxon>Bacteria</taxon>
        <taxon>Pseudomonadati</taxon>
        <taxon>Bacteroidota</taxon>
        <taxon>Flavobacteriia</taxon>
        <taxon>Flavobacteriales</taxon>
        <taxon>Flavobacteriaceae</taxon>
        <taxon>Winogradskyella</taxon>
    </lineage>
</organism>
<dbReference type="InterPro" id="IPR022385">
    <property type="entry name" value="Rhs_assc_core"/>
</dbReference>
<dbReference type="Pfam" id="PF20041">
    <property type="entry name" value="DUF6443"/>
    <property type="match status" value="1"/>
</dbReference>
<gene>
    <name evidence="2" type="ORF">KCG49_08435</name>
</gene>
<feature type="domain" description="DUF6443" evidence="1">
    <location>
        <begin position="1"/>
        <end position="110"/>
    </location>
</feature>
<accession>A0A9X1JQS4</accession>
<comment type="caution">
    <text evidence="2">The sequence shown here is derived from an EMBL/GenBank/DDBJ whole genome shotgun (WGS) entry which is preliminary data.</text>
</comment>
<reference evidence="2" key="1">
    <citation type="submission" date="2021-04" db="EMBL/GenBank/DDBJ databases">
        <authorList>
            <person name="Pira H."/>
            <person name="Risdian C."/>
            <person name="Wink J."/>
        </authorList>
    </citation>
    <scope>NUCLEOTIDE SEQUENCE</scope>
    <source>
        <strain evidence="2">WHY3</strain>
    </source>
</reference>
<keyword evidence="3" id="KW-1185">Reference proteome</keyword>
<name>A0A9X1JQS4_9FLAO</name>
<protein>
    <recommendedName>
        <fullName evidence="1">DUF6443 domain-containing protein</fullName>
    </recommendedName>
</protein>
<dbReference type="EMBL" id="JAGSPD010000005">
    <property type="protein sequence ID" value="MBV7269213.1"/>
    <property type="molecule type" value="Genomic_DNA"/>
</dbReference>
<evidence type="ECO:0000259" key="1">
    <source>
        <dbReference type="Pfam" id="PF20041"/>
    </source>
</evidence>
<dbReference type="Proteomes" id="UP001138894">
    <property type="component" value="Unassembled WGS sequence"/>
</dbReference>
<evidence type="ECO:0000313" key="2">
    <source>
        <dbReference type="EMBL" id="MBV7269213.1"/>
    </source>
</evidence>
<evidence type="ECO:0000313" key="3">
    <source>
        <dbReference type="Proteomes" id="UP001138894"/>
    </source>
</evidence>
<dbReference type="NCBIfam" id="TIGR03696">
    <property type="entry name" value="Rhs_assc_core"/>
    <property type="match status" value="1"/>
</dbReference>
<dbReference type="InterPro" id="IPR045619">
    <property type="entry name" value="DUF6443"/>
</dbReference>
<sequence length="1294" mass="145454">MQSIAKQAGGQKQDIITPIVYDEFGRQVRDYLPYARANSSLDYELPDGLMIDLEQQYLGRYPDDLDASLPNPYSEKVLEASPLNRVLEQAAPGEDWAVDNGHTIKFAYQTNSLNPVNPLDHNFYAYDNIRYFSVAHPNGNTEQATLVCEGFYEPNTLFKTVTKDENWTNGKNHTTEEFKNKQGQVILKRTYKKAAHDTYYVYDDYGNLTYVIPPEAADDIVFMNKNSELSAQTYFSWIAMAQVDKGFAEDYNRRLTDYEDEAILTADLDNEYGAAGGFTVTTSTTNDIVSMNISFNATKALVLKQGELLSLKDYGEYKDTELGRISGDGYSYAFYIRNNSIFIAGKGEVNQINTSFNSNNALSYTQDIPWAELVDDSLVKTNVGQGGITLNIDQDDNINLAISMFGSEPLSFKKGILVPLKTKRRIADRNLGTVTINGNTYTFGIKENSLTISGTASFTNLTYGGHYPKSLLNVNSCGINPKVIEGLCYIYHYDKRNRLIEKKIPGKGWEHIVYDKLDRPVLTQDANMRLNNQWLFTKYDAFGRVVYTGKHRYTPTAGTDNAGRLELQDDLNAQTAHHEVRDVTAGIMDNIYLGYTNQSLPMDNLELLTVNYYDTYANLGLTGQLHKNDGDMVYDRAIDTNVKSLATASKVRVLDTDDWITSVTYYDDKAMPIYVVSRNEYLNTTDIVETDYDFVGKVLETNSRHLKGSNAPIEVVDRFDYDHAGRLLAQTQSINDSTEELIVNNHYDELGQLKHKAVGNTPTSPLQTVDYDYNIRGWLKAINNGTAFGNDLFGFEINYNTPTDPNKALYNGNISEVFWVTANDNQQRGYRYTYDALNRIKVANYINPSATVEDYSLSLVRYDKNGNITSLRRHGLIGEDNTMDVIDNLSYSYQPLSNKLLAVHDSATEDGFKDGDNQDNDYIYDINGNMTMDLNKGITKIAYNHLNLPTLVEINGPFFMDSAHNGTIEYVYDAVGTKLEKRVTELYSKSILSVSTTQYAGSFIYEDTGNGSQLKMFSTPEGYVEPNVNDFRHVYQYKDIWNNVRITYADDNNDGSVDASEIRREQNYYPFGLKHKGYNNVINGTENNHDTYQGQEISKELGYNMLEFRYRHYDPAICRFVTIDPLAEDYTYNSIYAFQENKLGMGIELEGAELLGHDIAIYIATKASEWKSKVSGHQNNLHRAIGNRIEAHRTGKEKSNVTVGNISVDQVRDAQTMSESAKGIASETIDSGKEILRDGANALESTGDTITYFGIVTGQPEIIAVGEVISGVGTGINVSVDLVEGGKILWANSY</sequence>
<proteinExistence type="predicted"/>